<sequence length="210" mass="21823">MNANMLSTLGAGFTDAALGSQAVFRSALQALAHPGRIVGLSHDAQVPSQGHGASAALLLALLDPDCRLWLSPSLAGSDAAAWLRFHTGCVLVDAPAQAQFAWIGEGDACPPLDAFAQGSDAYPDQSATCVIDVANVMDVSAPAEGSTPRWTLRGPGIQDRSAIAVEGLAPAFTTQWSANHALFPRGVDVFLAAPQRIVGLPRTTRIEQEA</sequence>
<organism evidence="1 2">
    <name type="scientific">Variovorax paradoxus</name>
    <dbReference type="NCBI Taxonomy" id="34073"/>
    <lineage>
        <taxon>Bacteria</taxon>
        <taxon>Pseudomonadati</taxon>
        <taxon>Pseudomonadota</taxon>
        <taxon>Betaproteobacteria</taxon>
        <taxon>Burkholderiales</taxon>
        <taxon>Comamonadaceae</taxon>
        <taxon>Variovorax</taxon>
    </lineage>
</organism>
<dbReference type="NCBIfam" id="TIGR03292">
    <property type="entry name" value="PhnH_redo"/>
    <property type="match status" value="1"/>
</dbReference>
<name>A0AAW8ENS0_VARPD</name>
<proteinExistence type="predicted"/>
<dbReference type="GO" id="GO:0061693">
    <property type="term" value="F:alpha-D-ribose 1-methylphosphonate 5-triphosphate synthase activity"/>
    <property type="evidence" value="ECO:0007669"/>
    <property type="project" value="UniProtKB-EC"/>
</dbReference>
<dbReference type="GO" id="GO:0019634">
    <property type="term" value="P:organic phosphonate metabolic process"/>
    <property type="evidence" value="ECO:0007669"/>
    <property type="project" value="InterPro"/>
</dbReference>
<accession>A0AAW8ENS0</accession>
<dbReference type="Gene3D" id="3.40.50.11310">
    <property type="entry name" value="Bacterial phosphonate metabolism protein PhnH"/>
    <property type="match status" value="1"/>
</dbReference>
<dbReference type="AlphaFoldDB" id="A0AAW8ENS0"/>
<dbReference type="EC" id="2.7.8.37" evidence="1"/>
<comment type="caution">
    <text evidence="1">The sequence shown here is derived from an EMBL/GenBank/DDBJ whole genome shotgun (WGS) entry which is preliminary data.</text>
</comment>
<gene>
    <name evidence="1" type="ORF">J2W39_005973</name>
</gene>
<dbReference type="InterPro" id="IPR038058">
    <property type="entry name" value="PhnH-like_sp"/>
</dbReference>
<dbReference type="Pfam" id="PF05845">
    <property type="entry name" value="PhnH"/>
    <property type="match status" value="1"/>
</dbReference>
<dbReference type="RefSeq" id="WP_307596736.1">
    <property type="nucleotide sequence ID" value="NZ_JAUSRV010000019.1"/>
</dbReference>
<protein>
    <submittedName>
        <fullName evidence="1">Alpha-D-ribose 1-methylphosphonate 5-triphosphate synthase subunit PhnH</fullName>
        <ecNumber evidence="1">2.7.8.37</ecNumber>
    </submittedName>
</protein>
<dbReference type="PIRSF" id="PIRSF020680">
    <property type="entry name" value="PhnH"/>
    <property type="match status" value="1"/>
</dbReference>
<dbReference type="InterPro" id="IPR008772">
    <property type="entry name" value="Phosphonate_metab_PhnH"/>
</dbReference>
<keyword evidence="1" id="KW-0808">Transferase</keyword>
<reference evidence="1" key="1">
    <citation type="submission" date="2023-07" db="EMBL/GenBank/DDBJ databases">
        <title>Sorghum-associated microbial communities from plants grown in Nebraska, USA.</title>
        <authorList>
            <person name="Schachtman D."/>
        </authorList>
    </citation>
    <scope>NUCLEOTIDE SEQUENCE</scope>
    <source>
        <strain evidence="1">DS3315</strain>
    </source>
</reference>
<dbReference type="Proteomes" id="UP001224845">
    <property type="component" value="Unassembled WGS sequence"/>
</dbReference>
<dbReference type="SUPFAM" id="SSF159709">
    <property type="entry name" value="PhnH-like"/>
    <property type="match status" value="1"/>
</dbReference>
<evidence type="ECO:0000313" key="2">
    <source>
        <dbReference type="Proteomes" id="UP001224845"/>
    </source>
</evidence>
<dbReference type="EMBL" id="JAUSRV010000019">
    <property type="protein sequence ID" value="MDP9974703.1"/>
    <property type="molecule type" value="Genomic_DNA"/>
</dbReference>
<evidence type="ECO:0000313" key="1">
    <source>
        <dbReference type="EMBL" id="MDP9974703.1"/>
    </source>
</evidence>